<feature type="chain" id="PRO_5016300376" description="DUF4189 domain-containing protein" evidence="1">
    <location>
        <begin position="28"/>
        <end position="237"/>
    </location>
</feature>
<keyword evidence="1" id="KW-0732">Signal</keyword>
<protein>
    <recommendedName>
        <fullName evidence="4">DUF4189 domain-containing protein</fullName>
    </recommendedName>
</protein>
<reference evidence="2 3" key="1">
    <citation type="journal article" date="2018" name="Mol. Biol. Evol.">
        <title>Broad Genomic Sampling Reveals a Smut Pathogenic Ancestry of the Fungal Clade Ustilaginomycotina.</title>
        <authorList>
            <person name="Kijpornyongpan T."/>
            <person name="Mondo S.J."/>
            <person name="Barry K."/>
            <person name="Sandor L."/>
            <person name="Lee J."/>
            <person name="Lipzen A."/>
            <person name="Pangilinan J."/>
            <person name="LaButti K."/>
            <person name="Hainaut M."/>
            <person name="Henrissat B."/>
            <person name="Grigoriev I.V."/>
            <person name="Spatafora J.W."/>
            <person name="Aime M.C."/>
        </authorList>
    </citation>
    <scope>NUCLEOTIDE SEQUENCE [LARGE SCALE GENOMIC DNA]</scope>
    <source>
        <strain evidence="2 3">MCA 3882</strain>
    </source>
</reference>
<dbReference type="GeneID" id="37022533"/>
<dbReference type="EMBL" id="KZ819602">
    <property type="protein sequence ID" value="PWN38296.1"/>
    <property type="molecule type" value="Genomic_DNA"/>
</dbReference>
<dbReference type="AlphaFoldDB" id="A0A316VL66"/>
<gene>
    <name evidence="2" type="ORF">FA14DRAFT_177569</name>
</gene>
<sequence length="237" mass="26068">MKLGRNNFLRTTFVQLSVFFFAFPANGGVSKTITPAMKKVTIDTKLWQPDQNPEFLEQAIYFGGQRNNVAADGLFQQVMGWGMGLTAVQFPTNNLRAVDYIPGSPDGYENQWKDGAYGFAYSCSKYGEPIAKSLNEGCKNCGKTYFLGLAWGTLNGMNFDRDAVMISGCSALEVVDSDDCFANFPNRCSIRAVGQPVELRTKEPTRIVINSKSRAEIIAAIKRYAAGKHQNIAVPSS</sequence>
<accession>A0A316VL66</accession>
<organism evidence="2 3">
    <name type="scientific">Meira miltonrushii</name>
    <dbReference type="NCBI Taxonomy" id="1280837"/>
    <lineage>
        <taxon>Eukaryota</taxon>
        <taxon>Fungi</taxon>
        <taxon>Dikarya</taxon>
        <taxon>Basidiomycota</taxon>
        <taxon>Ustilaginomycotina</taxon>
        <taxon>Exobasidiomycetes</taxon>
        <taxon>Exobasidiales</taxon>
        <taxon>Brachybasidiaceae</taxon>
        <taxon>Meira</taxon>
    </lineage>
</organism>
<dbReference type="InParanoid" id="A0A316VL66"/>
<evidence type="ECO:0008006" key="4">
    <source>
        <dbReference type="Google" id="ProtNLM"/>
    </source>
</evidence>
<dbReference type="Proteomes" id="UP000245771">
    <property type="component" value="Unassembled WGS sequence"/>
</dbReference>
<name>A0A316VL66_9BASI</name>
<proteinExistence type="predicted"/>
<evidence type="ECO:0000256" key="1">
    <source>
        <dbReference type="SAM" id="SignalP"/>
    </source>
</evidence>
<feature type="signal peptide" evidence="1">
    <location>
        <begin position="1"/>
        <end position="27"/>
    </location>
</feature>
<evidence type="ECO:0000313" key="3">
    <source>
        <dbReference type="Proteomes" id="UP000245771"/>
    </source>
</evidence>
<evidence type="ECO:0000313" key="2">
    <source>
        <dbReference type="EMBL" id="PWN38296.1"/>
    </source>
</evidence>
<keyword evidence="3" id="KW-1185">Reference proteome</keyword>
<dbReference type="RefSeq" id="XP_025358598.1">
    <property type="nucleotide sequence ID" value="XM_025500752.1"/>
</dbReference>